<gene>
    <name evidence="1" type="ORF">HB943_03410</name>
</gene>
<dbReference type="RefSeq" id="WP_185424834.1">
    <property type="nucleotide sequence ID" value="NZ_JAARRL010000004.1"/>
</dbReference>
<evidence type="ECO:0000313" key="1">
    <source>
        <dbReference type="EMBL" id="MBC1499638.1"/>
    </source>
</evidence>
<name>A0A841Z359_9LIST</name>
<accession>A0A841Z359</accession>
<evidence type="ECO:0000313" key="2">
    <source>
        <dbReference type="Proteomes" id="UP000564536"/>
    </source>
</evidence>
<comment type="caution">
    <text evidence="1">The sequence shown here is derived from an EMBL/GenBank/DDBJ whole genome shotgun (WGS) entry which is preliminary data.</text>
</comment>
<reference evidence="1 2" key="1">
    <citation type="submission" date="2020-03" db="EMBL/GenBank/DDBJ databases">
        <title>Soil Listeria distribution.</title>
        <authorList>
            <person name="Liao J."/>
            <person name="Wiedmann M."/>
        </authorList>
    </citation>
    <scope>NUCLEOTIDE SEQUENCE [LARGE SCALE GENOMIC DNA]</scope>
    <source>
        <strain evidence="1 2">FSL L7-1523</strain>
    </source>
</reference>
<sequence length="86" mass="10530">MHRQTIAHDFDQFCLARIQAIFEADTNHEDFQKRSNHFYQIRDQLELLRQPEINTYLDVLEKYQVEAFLYIYRVAFEEGLQFIKTK</sequence>
<dbReference type="Proteomes" id="UP000564536">
    <property type="component" value="Unassembled WGS sequence"/>
</dbReference>
<protein>
    <submittedName>
        <fullName evidence="1">Uncharacterized protein</fullName>
    </submittedName>
</protein>
<dbReference type="EMBL" id="JAARRL010000004">
    <property type="protein sequence ID" value="MBC1499638.1"/>
    <property type="molecule type" value="Genomic_DNA"/>
</dbReference>
<organism evidence="1 2">
    <name type="scientific">Listeria weihenstephanensis</name>
    <dbReference type="NCBI Taxonomy" id="1006155"/>
    <lineage>
        <taxon>Bacteria</taxon>
        <taxon>Bacillati</taxon>
        <taxon>Bacillota</taxon>
        <taxon>Bacilli</taxon>
        <taxon>Bacillales</taxon>
        <taxon>Listeriaceae</taxon>
        <taxon>Listeria</taxon>
    </lineage>
</organism>
<proteinExistence type="predicted"/>
<dbReference type="AlphaFoldDB" id="A0A841Z359"/>